<evidence type="ECO:0000313" key="2">
    <source>
        <dbReference type="EMBL" id="OGG49891.1"/>
    </source>
</evidence>
<gene>
    <name evidence="2" type="ORF">A2763_01765</name>
</gene>
<keyword evidence="1" id="KW-1133">Transmembrane helix</keyword>
<feature type="transmembrane region" description="Helical" evidence="1">
    <location>
        <begin position="136"/>
        <end position="154"/>
    </location>
</feature>
<dbReference type="AlphaFoldDB" id="A0A1F6CLM4"/>
<sequence>MPYSNVAGTHTKIIAAQTLLLEPTTSKEKFAHIHTLLKGINPQLDTALERCADGLATLDKVLHGDVISLSADNLPEQTEEEKRRKRALVLFLGSWNKLKGEVARVEKELAAAESAGTTEARVSGWRKIGNFAKGPFGIITIVAVAIVLTMQAVSVKVTITNQGCDTIVPDVPLPFSLPGLSLPKEPIPSGGSASATVPGLTVTVDATQSGTLTATTLGYSMDFELSGMDDVQFDGATLLGKETTIRLSEKKEHELVLACR</sequence>
<keyword evidence="1" id="KW-0472">Membrane</keyword>
<keyword evidence="1" id="KW-0812">Transmembrane</keyword>
<protein>
    <submittedName>
        <fullName evidence="2">Uncharacterized protein</fullName>
    </submittedName>
</protein>
<reference evidence="2 3" key="1">
    <citation type="journal article" date="2016" name="Nat. Commun.">
        <title>Thousands of microbial genomes shed light on interconnected biogeochemical processes in an aquifer system.</title>
        <authorList>
            <person name="Anantharaman K."/>
            <person name="Brown C.T."/>
            <person name="Hug L.A."/>
            <person name="Sharon I."/>
            <person name="Castelle C.J."/>
            <person name="Probst A.J."/>
            <person name="Thomas B.C."/>
            <person name="Singh A."/>
            <person name="Wilkins M.J."/>
            <person name="Karaoz U."/>
            <person name="Brodie E.L."/>
            <person name="Williams K.H."/>
            <person name="Hubbard S.S."/>
            <person name="Banfield J.F."/>
        </authorList>
    </citation>
    <scope>NUCLEOTIDE SEQUENCE [LARGE SCALE GENOMIC DNA]</scope>
</reference>
<name>A0A1F6CLM4_9BACT</name>
<organism evidence="2 3">
    <name type="scientific">Candidatus Kaiserbacteria bacterium RIFCSPHIGHO2_01_FULL_54_36</name>
    <dbReference type="NCBI Taxonomy" id="1798482"/>
    <lineage>
        <taxon>Bacteria</taxon>
        <taxon>Candidatus Kaiseribacteriota</taxon>
    </lineage>
</organism>
<evidence type="ECO:0000256" key="1">
    <source>
        <dbReference type="SAM" id="Phobius"/>
    </source>
</evidence>
<proteinExistence type="predicted"/>
<dbReference type="EMBL" id="MFKV01000024">
    <property type="protein sequence ID" value="OGG49891.1"/>
    <property type="molecule type" value="Genomic_DNA"/>
</dbReference>
<comment type="caution">
    <text evidence="2">The sequence shown here is derived from an EMBL/GenBank/DDBJ whole genome shotgun (WGS) entry which is preliminary data.</text>
</comment>
<accession>A0A1F6CLM4</accession>
<dbReference type="Proteomes" id="UP000178370">
    <property type="component" value="Unassembled WGS sequence"/>
</dbReference>
<evidence type="ECO:0000313" key="3">
    <source>
        <dbReference type="Proteomes" id="UP000178370"/>
    </source>
</evidence>